<name>A0A4Q9H4U6_9BURK</name>
<reference evidence="3 4" key="1">
    <citation type="submission" date="2019-02" db="EMBL/GenBank/DDBJ databases">
        <title>Aquabacterium sp. strain KMB7.</title>
        <authorList>
            <person name="Chen W.-M."/>
        </authorList>
    </citation>
    <scope>NUCLEOTIDE SEQUENCE [LARGE SCALE GENOMIC DNA]</scope>
    <source>
        <strain evidence="3 4">KMB7</strain>
    </source>
</reference>
<comment type="caution">
    <text evidence="3">The sequence shown here is derived from an EMBL/GenBank/DDBJ whole genome shotgun (WGS) entry which is preliminary data.</text>
</comment>
<feature type="signal peptide" evidence="1">
    <location>
        <begin position="1"/>
        <end position="32"/>
    </location>
</feature>
<proteinExistence type="predicted"/>
<keyword evidence="1" id="KW-0732">Signal</keyword>
<protein>
    <submittedName>
        <fullName evidence="3">PEP-CTERM sorting domain-containing protein</fullName>
    </submittedName>
</protein>
<feature type="chain" id="PRO_5020604168" evidence="1">
    <location>
        <begin position="33"/>
        <end position="233"/>
    </location>
</feature>
<keyword evidence="4" id="KW-1185">Reference proteome</keyword>
<dbReference type="OrthoDB" id="8758235at2"/>
<dbReference type="InterPro" id="IPR013424">
    <property type="entry name" value="Ice-binding_C"/>
</dbReference>
<dbReference type="EMBL" id="SIXI01000003">
    <property type="protein sequence ID" value="TBO31289.1"/>
    <property type="molecule type" value="Genomic_DNA"/>
</dbReference>
<gene>
    <name evidence="3" type="ORF">EYS42_08565</name>
</gene>
<evidence type="ECO:0000259" key="2">
    <source>
        <dbReference type="Pfam" id="PF07589"/>
    </source>
</evidence>
<dbReference type="AlphaFoldDB" id="A0A4Q9H4U6"/>
<dbReference type="Proteomes" id="UP000292120">
    <property type="component" value="Unassembled WGS sequence"/>
</dbReference>
<feature type="domain" description="Ice-binding protein C-terminal" evidence="2">
    <location>
        <begin position="206"/>
        <end position="228"/>
    </location>
</feature>
<accession>A0A4Q9H4U6</accession>
<evidence type="ECO:0000313" key="4">
    <source>
        <dbReference type="Proteomes" id="UP000292120"/>
    </source>
</evidence>
<dbReference type="RefSeq" id="WP_130967744.1">
    <property type="nucleotide sequence ID" value="NZ_SIXI01000003.1"/>
</dbReference>
<evidence type="ECO:0000313" key="3">
    <source>
        <dbReference type="EMBL" id="TBO31289.1"/>
    </source>
</evidence>
<evidence type="ECO:0000256" key="1">
    <source>
        <dbReference type="SAM" id="SignalP"/>
    </source>
</evidence>
<sequence length="233" mass="24351">MTPFLNIRLSRTALQLMAAGLVAGGAAMPASAVTLTTASPPASFADTALPGTSAALRPELAGTVLTDQITPFSFQGLEGTVQSRVVREAASGTLDFYWRLNVSRDASGVGLSAFRLVDFGMPQLVDADWRMDGLGQVSPSTARLFSASTQPSGAINFLFDTPIAAGSGSTFFFLKTTATDYAATGRFDLLTGGAQNLSPIYGTLAPVPEPTTWALGLVGLVVAATARRWQQRK</sequence>
<dbReference type="Pfam" id="PF07589">
    <property type="entry name" value="PEP-CTERM"/>
    <property type="match status" value="1"/>
</dbReference>
<organism evidence="3 4">
    <name type="scientific">Aquabacterium lacunae</name>
    <dbReference type="NCBI Taxonomy" id="2528630"/>
    <lineage>
        <taxon>Bacteria</taxon>
        <taxon>Pseudomonadati</taxon>
        <taxon>Pseudomonadota</taxon>
        <taxon>Betaproteobacteria</taxon>
        <taxon>Burkholderiales</taxon>
        <taxon>Aquabacterium</taxon>
    </lineage>
</organism>